<name>A0ABQ6LWY2_9GAMM</name>
<keyword evidence="3" id="KW-0997">Cell inner membrane</keyword>
<evidence type="ECO:0000256" key="4">
    <source>
        <dbReference type="ARBA" id="ARBA00022618"/>
    </source>
</evidence>
<evidence type="ECO:0000256" key="3">
    <source>
        <dbReference type="ARBA" id="ARBA00022519"/>
    </source>
</evidence>
<sequence length="158" mass="17150">MYSTTALIIAVLIGVAAGAAIAIFALRNSSDGGDRARAEELEERLKDADSKLEDFQLQVNEHFQQTSELVRNLTDSYREVHEYLANSALRLSSQDIGRSMLEAGESPAQIAQDADIQPPRDWAPKEPGAKGTLAEDFGMEEERAPQPPHTEGAAAGRT</sequence>
<evidence type="ECO:0000313" key="16">
    <source>
        <dbReference type="EMBL" id="GMG86613.1"/>
    </source>
</evidence>
<organism evidence="16 17">
    <name type="scientific">Biformimicrobium ophioploci</name>
    <dbReference type="NCBI Taxonomy" id="3036711"/>
    <lineage>
        <taxon>Bacteria</taxon>
        <taxon>Pseudomonadati</taxon>
        <taxon>Pseudomonadota</taxon>
        <taxon>Gammaproteobacteria</taxon>
        <taxon>Cellvibrionales</taxon>
        <taxon>Microbulbiferaceae</taxon>
        <taxon>Biformimicrobium</taxon>
    </lineage>
</organism>
<keyword evidence="13" id="KW-0175">Coiled coil</keyword>
<evidence type="ECO:0000256" key="11">
    <source>
        <dbReference type="ARBA" id="ARBA00035703"/>
    </source>
</evidence>
<reference evidence="16 17" key="1">
    <citation type="submission" date="2023-04" db="EMBL/GenBank/DDBJ databases">
        <title>Marinobulbifer ophiurae gen. nov., sp. Nov., isolate from tissue of brittle star Ophioplocus japonicus.</title>
        <authorList>
            <person name="Kawano K."/>
            <person name="Sawayama S."/>
            <person name="Nakagawa S."/>
        </authorList>
    </citation>
    <scope>NUCLEOTIDE SEQUENCE [LARGE SCALE GENOMIC DNA]</scope>
    <source>
        <strain evidence="16 17">NKW57</strain>
    </source>
</reference>
<evidence type="ECO:0000256" key="14">
    <source>
        <dbReference type="SAM" id="MobiDB-lite"/>
    </source>
</evidence>
<evidence type="ECO:0000256" key="6">
    <source>
        <dbReference type="ARBA" id="ARBA00022960"/>
    </source>
</evidence>
<dbReference type="EMBL" id="BSYJ01000002">
    <property type="protein sequence ID" value="GMG86613.1"/>
    <property type="molecule type" value="Genomic_DNA"/>
</dbReference>
<feature type="region of interest" description="Disordered" evidence="14">
    <location>
        <begin position="106"/>
        <end position="158"/>
    </location>
</feature>
<evidence type="ECO:0000256" key="15">
    <source>
        <dbReference type="SAM" id="Phobius"/>
    </source>
</evidence>
<feature type="coiled-coil region" evidence="13">
    <location>
        <begin position="38"/>
        <end position="65"/>
    </location>
</feature>
<comment type="caution">
    <text evidence="16">The sequence shown here is derived from an EMBL/GenBank/DDBJ whole genome shotgun (WGS) entry which is preliminary data.</text>
</comment>
<evidence type="ECO:0000313" key="17">
    <source>
        <dbReference type="Proteomes" id="UP001224392"/>
    </source>
</evidence>
<evidence type="ECO:0000256" key="13">
    <source>
        <dbReference type="SAM" id="Coils"/>
    </source>
</evidence>
<keyword evidence="2" id="KW-1003">Cell membrane</keyword>
<keyword evidence="8 15" id="KW-0472">Membrane</keyword>
<dbReference type="Pfam" id="PF06295">
    <property type="entry name" value="ZapG-like"/>
    <property type="match status" value="1"/>
</dbReference>
<keyword evidence="6" id="KW-0133">Cell shape</keyword>
<dbReference type="PANTHER" id="PTHR39579">
    <property type="entry name" value="INNER MEMBRANE PROTEIN YHCB"/>
    <property type="match status" value="1"/>
</dbReference>
<feature type="transmembrane region" description="Helical" evidence="15">
    <location>
        <begin position="6"/>
        <end position="26"/>
    </location>
</feature>
<proteinExistence type="inferred from homology"/>
<keyword evidence="17" id="KW-1185">Reference proteome</keyword>
<comment type="subcellular location">
    <subcellularLocation>
        <location evidence="1">Cell inner membrane</location>
        <topology evidence="1">Single-pass membrane protein</topology>
    </subcellularLocation>
</comment>
<keyword evidence="5 15" id="KW-0812">Transmembrane</keyword>
<accession>A0ABQ6LWY2</accession>
<evidence type="ECO:0000256" key="1">
    <source>
        <dbReference type="ARBA" id="ARBA00004377"/>
    </source>
</evidence>
<keyword evidence="4" id="KW-0132">Cell division</keyword>
<gene>
    <name evidence="16" type="ORF">MNKW57_09340</name>
</gene>
<dbReference type="PANTHER" id="PTHR39579:SF1">
    <property type="entry name" value="INNER MEMBRANE PROTEIN YHCB"/>
    <property type="match status" value="1"/>
</dbReference>
<keyword evidence="7 15" id="KW-1133">Transmembrane helix</keyword>
<evidence type="ECO:0000256" key="10">
    <source>
        <dbReference type="ARBA" id="ARBA00035657"/>
    </source>
</evidence>
<dbReference type="Proteomes" id="UP001224392">
    <property type="component" value="Unassembled WGS sequence"/>
</dbReference>
<dbReference type="InterPro" id="IPR009386">
    <property type="entry name" value="ZapG-like"/>
</dbReference>
<evidence type="ECO:0000256" key="5">
    <source>
        <dbReference type="ARBA" id="ARBA00022692"/>
    </source>
</evidence>
<comment type="similarity">
    <text evidence="10">Belongs to the ZapG family.</text>
</comment>
<evidence type="ECO:0000256" key="8">
    <source>
        <dbReference type="ARBA" id="ARBA00023136"/>
    </source>
</evidence>
<evidence type="ECO:0000256" key="2">
    <source>
        <dbReference type="ARBA" id="ARBA00022475"/>
    </source>
</evidence>
<evidence type="ECO:0000256" key="9">
    <source>
        <dbReference type="ARBA" id="ARBA00023306"/>
    </source>
</evidence>
<dbReference type="RefSeq" id="WP_285763164.1">
    <property type="nucleotide sequence ID" value="NZ_BSYJ01000002.1"/>
</dbReference>
<evidence type="ECO:0000256" key="12">
    <source>
        <dbReference type="ARBA" id="ARBA00035727"/>
    </source>
</evidence>
<protein>
    <recommendedName>
        <fullName evidence="11">Z-ring associated protein G</fullName>
    </recommendedName>
    <alternativeName>
        <fullName evidence="12">Cell division protein ZapG</fullName>
    </alternativeName>
</protein>
<keyword evidence="9" id="KW-0131">Cell cycle</keyword>
<evidence type="ECO:0000256" key="7">
    <source>
        <dbReference type="ARBA" id="ARBA00022989"/>
    </source>
</evidence>